<name>A0ABZ3HA00_9BACT</name>
<dbReference type="RefSeq" id="WP_345972849.1">
    <property type="nucleotide sequence ID" value="NZ_CP147920.1"/>
</dbReference>
<dbReference type="Proteomes" id="UP001447842">
    <property type="component" value="Chromosome"/>
</dbReference>
<dbReference type="SUPFAM" id="SSF52833">
    <property type="entry name" value="Thioredoxin-like"/>
    <property type="match status" value="1"/>
</dbReference>
<evidence type="ECO:0000313" key="3">
    <source>
        <dbReference type="Proteomes" id="UP001447842"/>
    </source>
</evidence>
<reference evidence="2 3" key="1">
    <citation type="submission" date="2024-03" db="EMBL/GenBank/DDBJ databases">
        <title>Sulfurimonas sp. HSL3-1.</title>
        <authorList>
            <person name="Wang S."/>
        </authorList>
    </citation>
    <scope>NUCLEOTIDE SEQUENCE [LARGE SCALE GENOMIC DNA]</scope>
    <source>
        <strain evidence="2 3">HSL3-1</strain>
    </source>
</reference>
<protein>
    <submittedName>
        <fullName evidence="2">Thioredoxin fold domain-containing protein</fullName>
    </submittedName>
</protein>
<dbReference type="InterPro" id="IPR036249">
    <property type="entry name" value="Thioredoxin-like_sf"/>
</dbReference>
<dbReference type="EMBL" id="CP147920">
    <property type="protein sequence ID" value="XAU15347.1"/>
    <property type="molecule type" value="Genomic_DNA"/>
</dbReference>
<accession>A0ABZ3HA00</accession>
<proteinExistence type="predicted"/>
<dbReference type="Gene3D" id="3.40.30.10">
    <property type="entry name" value="Glutaredoxin"/>
    <property type="match status" value="1"/>
</dbReference>
<organism evidence="2 3">
    <name type="scientific">Sulfurimonas diazotrophicus</name>
    <dbReference type="NCBI Taxonomy" id="3131939"/>
    <lineage>
        <taxon>Bacteria</taxon>
        <taxon>Pseudomonadati</taxon>
        <taxon>Campylobacterota</taxon>
        <taxon>Epsilonproteobacteria</taxon>
        <taxon>Campylobacterales</taxon>
        <taxon>Sulfurimonadaceae</taxon>
        <taxon>Sulfurimonas</taxon>
    </lineage>
</organism>
<feature type="domain" description="Thioredoxin-like fold" evidence="1">
    <location>
        <begin position="33"/>
        <end position="123"/>
    </location>
</feature>
<evidence type="ECO:0000259" key="1">
    <source>
        <dbReference type="Pfam" id="PF13098"/>
    </source>
</evidence>
<gene>
    <name evidence="2" type="ORF">WCY31_01300</name>
</gene>
<sequence>MRLILPALFLFYGILHADIAWYTGYDEAVRAAKLAHKPLMLFLTKPRCKVRGFMQKDVFTDPEVAAYIEAHFIAADIWNDHESLPLKYRVTASPVFTFLDADGDEIIEQVVGGKPPSRFLETLHSVIDDNPQFR</sequence>
<evidence type="ECO:0000313" key="2">
    <source>
        <dbReference type="EMBL" id="XAU15347.1"/>
    </source>
</evidence>
<dbReference type="InterPro" id="IPR012336">
    <property type="entry name" value="Thioredoxin-like_fold"/>
</dbReference>
<dbReference type="Pfam" id="PF13098">
    <property type="entry name" value="Thioredoxin_2"/>
    <property type="match status" value="1"/>
</dbReference>
<keyword evidence="3" id="KW-1185">Reference proteome</keyword>